<sequence length="242" mass="26037">MTKLAVIGGSGLVQLEGMNIIRRERVETPYGEPSSSLVHGELEGVALVFLPRHGDEHTIPPHKVNYRANIFALQQAGVEDVIAIAAVGGIHEDMVPGVIAIPDQIIDYTWGRKHTFFEDEQNPVTHIDFTRPYSERLRKALRTAASKTGLDIINGGTYGATHGPRLETAAEIQRMQRDGCTMVGMTGMPEAALACELELSYACCAVSANRAAGLSPGGISMADIQSTLATAMENIKRLLSAL</sequence>
<evidence type="ECO:0000256" key="2">
    <source>
        <dbReference type="ARBA" id="ARBA00022679"/>
    </source>
</evidence>
<dbReference type="AlphaFoldDB" id="A0A3B0YHL8"/>
<dbReference type="HAMAP" id="MF_01963">
    <property type="entry name" value="MTAP"/>
    <property type="match status" value="1"/>
</dbReference>
<dbReference type="Pfam" id="PF01048">
    <property type="entry name" value="PNP_UDP_1"/>
    <property type="match status" value="1"/>
</dbReference>
<dbReference type="PANTHER" id="PTHR42679">
    <property type="entry name" value="S-METHYL-5'-THIOADENOSINE PHOSPHORYLASE"/>
    <property type="match status" value="1"/>
</dbReference>
<dbReference type="GO" id="GO:0005829">
    <property type="term" value="C:cytosol"/>
    <property type="evidence" value="ECO:0007669"/>
    <property type="project" value="TreeGrafter"/>
</dbReference>
<dbReference type="EC" id="2.4.2.28" evidence="4"/>
<dbReference type="InterPro" id="IPR000845">
    <property type="entry name" value="Nucleoside_phosphorylase_d"/>
</dbReference>
<dbReference type="NCBIfam" id="NF006599">
    <property type="entry name" value="PRK09136.1"/>
    <property type="match status" value="1"/>
</dbReference>
<dbReference type="EMBL" id="UOFN01000040">
    <property type="protein sequence ID" value="VAW74752.1"/>
    <property type="molecule type" value="Genomic_DNA"/>
</dbReference>
<proteinExistence type="inferred from homology"/>
<accession>A0A3B0YHL8</accession>
<dbReference type="PANTHER" id="PTHR42679:SF2">
    <property type="entry name" value="S-METHYL-5'-THIOADENOSINE PHOSPHORYLASE"/>
    <property type="match status" value="1"/>
</dbReference>
<dbReference type="Gene3D" id="3.40.50.1580">
    <property type="entry name" value="Nucleoside phosphorylase domain"/>
    <property type="match status" value="1"/>
</dbReference>
<feature type="domain" description="Nucleoside phosphorylase" evidence="3">
    <location>
        <begin position="3"/>
        <end position="241"/>
    </location>
</feature>
<dbReference type="GO" id="GO:0017061">
    <property type="term" value="F:S-methyl-5-thioadenosine phosphorylase activity"/>
    <property type="evidence" value="ECO:0007669"/>
    <property type="project" value="UniProtKB-EC"/>
</dbReference>
<dbReference type="GO" id="GO:0019509">
    <property type="term" value="P:L-methionine salvage from methylthioadenosine"/>
    <property type="evidence" value="ECO:0007669"/>
    <property type="project" value="TreeGrafter"/>
</dbReference>
<name>A0A3B0YHL8_9ZZZZ</name>
<dbReference type="InterPro" id="IPR035994">
    <property type="entry name" value="Nucleoside_phosphorylase_sf"/>
</dbReference>
<gene>
    <name evidence="4" type="ORF">MNBD_GAMMA15-1102</name>
</gene>
<dbReference type="NCBIfam" id="TIGR01694">
    <property type="entry name" value="MTAP"/>
    <property type="match status" value="1"/>
</dbReference>
<evidence type="ECO:0000259" key="3">
    <source>
        <dbReference type="Pfam" id="PF01048"/>
    </source>
</evidence>
<evidence type="ECO:0000256" key="1">
    <source>
        <dbReference type="ARBA" id="ARBA00022676"/>
    </source>
</evidence>
<keyword evidence="2 4" id="KW-0808">Transferase</keyword>
<organism evidence="4">
    <name type="scientific">hydrothermal vent metagenome</name>
    <dbReference type="NCBI Taxonomy" id="652676"/>
    <lineage>
        <taxon>unclassified sequences</taxon>
        <taxon>metagenomes</taxon>
        <taxon>ecological metagenomes</taxon>
    </lineage>
</organism>
<protein>
    <submittedName>
        <fullName evidence="4">5'-methylthioadenosine phosphorylase</fullName>
        <ecNumber evidence="4">2.4.2.28</ecNumber>
    </submittedName>
</protein>
<reference evidence="4" key="1">
    <citation type="submission" date="2018-06" db="EMBL/GenBank/DDBJ databases">
        <authorList>
            <person name="Zhirakovskaya E."/>
        </authorList>
    </citation>
    <scope>NUCLEOTIDE SEQUENCE</scope>
</reference>
<dbReference type="InterPro" id="IPR010044">
    <property type="entry name" value="MTAP"/>
</dbReference>
<dbReference type="GO" id="GO:0009116">
    <property type="term" value="P:nucleoside metabolic process"/>
    <property type="evidence" value="ECO:0007669"/>
    <property type="project" value="InterPro"/>
</dbReference>
<dbReference type="CDD" id="cd09010">
    <property type="entry name" value="MTAP_SsMTAPII_like_MTIP"/>
    <property type="match status" value="1"/>
</dbReference>
<evidence type="ECO:0000313" key="4">
    <source>
        <dbReference type="EMBL" id="VAW74752.1"/>
    </source>
</evidence>
<dbReference type="SUPFAM" id="SSF53167">
    <property type="entry name" value="Purine and uridine phosphorylases"/>
    <property type="match status" value="1"/>
</dbReference>
<keyword evidence="1 4" id="KW-0328">Glycosyltransferase</keyword>